<dbReference type="InterPro" id="IPR029058">
    <property type="entry name" value="AB_hydrolase_fold"/>
</dbReference>
<name>A0AAD7F3U6_9AGAR</name>
<organism evidence="2 3">
    <name type="scientific">Mycena albidolilacea</name>
    <dbReference type="NCBI Taxonomy" id="1033008"/>
    <lineage>
        <taxon>Eukaryota</taxon>
        <taxon>Fungi</taxon>
        <taxon>Dikarya</taxon>
        <taxon>Basidiomycota</taxon>
        <taxon>Agaricomycotina</taxon>
        <taxon>Agaricomycetes</taxon>
        <taxon>Agaricomycetidae</taxon>
        <taxon>Agaricales</taxon>
        <taxon>Marasmiineae</taxon>
        <taxon>Mycenaceae</taxon>
        <taxon>Mycena</taxon>
    </lineage>
</organism>
<dbReference type="Pfam" id="PF01738">
    <property type="entry name" value="DLH"/>
    <property type="match status" value="1"/>
</dbReference>
<accession>A0AAD7F3U6</accession>
<feature type="domain" description="Dienelactone hydrolase" evidence="1">
    <location>
        <begin position="92"/>
        <end position="305"/>
    </location>
</feature>
<comment type="caution">
    <text evidence="2">The sequence shown here is derived from an EMBL/GenBank/DDBJ whole genome shotgun (WGS) entry which is preliminary data.</text>
</comment>
<evidence type="ECO:0000313" key="2">
    <source>
        <dbReference type="EMBL" id="KAJ7363939.1"/>
    </source>
</evidence>
<keyword evidence="3" id="KW-1185">Reference proteome</keyword>
<dbReference type="PANTHER" id="PTHR17630">
    <property type="entry name" value="DIENELACTONE HYDROLASE"/>
    <property type="match status" value="1"/>
</dbReference>
<dbReference type="AlphaFoldDB" id="A0AAD7F3U6"/>
<reference evidence="2" key="1">
    <citation type="submission" date="2023-03" db="EMBL/GenBank/DDBJ databases">
        <title>Massive genome expansion in bonnet fungi (Mycena s.s.) driven by repeated elements and novel gene families across ecological guilds.</title>
        <authorList>
            <consortium name="Lawrence Berkeley National Laboratory"/>
            <person name="Harder C.B."/>
            <person name="Miyauchi S."/>
            <person name="Viragh M."/>
            <person name="Kuo A."/>
            <person name="Thoen E."/>
            <person name="Andreopoulos B."/>
            <person name="Lu D."/>
            <person name="Skrede I."/>
            <person name="Drula E."/>
            <person name="Henrissat B."/>
            <person name="Morin E."/>
            <person name="Kohler A."/>
            <person name="Barry K."/>
            <person name="LaButti K."/>
            <person name="Morin E."/>
            <person name="Salamov A."/>
            <person name="Lipzen A."/>
            <person name="Mereny Z."/>
            <person name="Hegedus B."/>
            <person name="Baldrian P."/>
            <person name="Stursova M."/>
            <person name="Weitz H."/>
            <person name="Taylor A."/>
            <person name="Grigoriev I.V."/>
            <person name="Nagy L.G."/>
            <person name="Martin F."/>
            <person name="Kauserud H."/>
        </authorList>
    </citation>
    <scope>NUCLEOTIDE SEQUENCE</scope>
    <source>
        <strain evidence="2">CBHHK002</strain>
    </source>
</reference>
<dbReference type="Proteomes" id="UP001218218">
    <property type="component" value="Unassembled WGS sequence"/>
</dbReference>
<proteinExistence type="predicted"/>
<dbReference type="GO" id="GO:0016787">
    <property type="term" value="F:hydrolase activity"/>
    <property type="evidence" value="ECO:0007669"/>
    <property type="project" value="UniProtKB-KW"/>
</dbReference>
<evidence type="ECO:0000259" key="1">
    <source>
        <dbReference type="Pfam" id="PF01738"/>
    </source>
</evidence>
<dbReference type="SUPFAM" id="SSF53474">
    <property type="entry name" value="alpha/beta-Hydrolases"/>
    <property type="match status" value="1"/>
</dbReference>
<sequence length="307" mass="32804">MCFTLGSSDGNSKRLLIRTFYKHIKGLLPLTAPQLQVASERCIMKVLFLLPFLAAAQAAVVPAVDTTAHFHSTVLSAVGPQGKNVTINGVLTYVTLPKKKFDPTTAVLLLTDVFGLPSPDNLLLADEWAAAGFQTYAPDYLNGDAIATDGNVTTWIVNHGEAQTTPPLLAVVKALRAKGITQIAATGYCFGGLYITRLVQNNTVEVGTMAHPSFLNVPTDIELIKAQSHIPVEINNAQLDTGFTPAVAVQTDAVLGDGQYLPGYFRRQFDGVAHGFAVRANASDPVQVAAKQGAFDTSLGWFKAHLK</sequence>
<dbReference type="InterPro" id="IPR002925">
    <property type="entry name" value="Dienelactn_hydro"/>
</dbReference>
<gene>
    <name evidence="2" type="ORF">DFH08DRAFT_837853</name>
</gene>
<dbReference type="EMBL" id="JARIHO010000003">
    <property type="protein sequence ID" value="KAJ7363939.1"/>
    <property type="molecule type" value="Genomic_DNA"/>
</dbReference>
<keyword evidence="2" id="KW-0378">Hydrolase</keyword>
<dbReference type="PANTHER" id="PTHR17630:SF44">
    <property type="entry name" value="PROTEIN AIM2"/>
    <property type="match status" value="1"/>
</dbReference>
<protein>
    <submittedName>
        <fullName evidence="2">Alpha/Beta hydrolase protein</fullName>
    </submittedName>
</protein>
<evidence type="ECO:0000313" key="3">
    <source>
        <dbReference type="Proteomes" id="UP001218218"/>
    </source>
</evidence>
<dbReference type="Gene3D" id="3.40.50.1820">
    <property type="entry name" value="alpha/beta hydrolase"/>
    <property type="match status" value="1"/>
</dbReference>